<keyword evidence="11" id="KW-0012">Acyltransferase</keyword>
<dbReference type="AlphaFoldDB" id="A0A3N0AHH6"/>
<comment type="function">
    <text evidence="10">Catalyzes the transfer of an acyl group from acyl-phosphate (acyl-PO(4)) to glycerol-3-phosphate (G3P) to form lysophosphatidic acid (LPA). This enzyme utilizes acyl-phosphate as fatty acyl donor, but not acyl-CoA or acyl-ACP.</text>
</comment>
<protein>
    <recommendedName>
        <fullName evidence="10">Glycerol-3-phosphate acyltransferase</fullName>
    </recommendedName>
    <alternativeName>
        <fullName evidence="10">Acyl-PO4 G3P acyltransferase</fullName>
    </alternativeName>
    <alternativeName>
        <fullName evidence="10">Acyl-phosphate--glycerol-3-phosphate acyltransferase</fullName>
    </alternativeName>
    <alternativeName>
        <fullName evidence="10">G3P acyltransferase</fullName>
        <shortName evidence="10">GPAT</shortName>
        <ecNumber evidence="10">2.3.1.275</ecNumber>
    </alternativeName>
    <alternativeName>
        <fullName evidence="10">Lysophosphatidic acid synthase</fullName>
        <shortName evidence="10">LPA synthase</shortName>
    </alternativeName>
</protein>
<dbReference type="NCBIfam" id="TIGR00023">
    <property type="entry name" value="glycerol-3-phosphate 1-O-acyltransferase PlsY"/>
    <property type="match status" value="1"/>
</dbReference>
<evidence type="ECO:0000256" key="7">
    <source>
        <dbReference type="ARBA" id="ARBA00023136"/>
    </source>
</evidence>
<evidence type="ECO:0000256" key="1">
    <source>
        <dbReference type="ARBA" id="ARBA00022475"/>
    </source>
</evidence>
<dbReference type="PANTHER" id="PTHR30309">
    <property type="entry name" value="INNER MEMBRANE PROTEIN YGIH"/>
    <property type="match status" value="1"/>
</dbReference>
<dbReference type="PANTHER" id="PTHR30309:SF0">
    <property type="entry name" value="GLYCEROL-3-PHOSPHATE ACYLTRANSFERASE-RELATED"/>
    <property type="match status" value="1"/>
</dbReference>
<keyword evidence="8 10" id="KW-0594">Phospholipid biosynthesis</keyword>
<feature type="transmembrane region" description="Helical" evidence="10">
    <location>
        <begin position="152"/>
        <end position="173"/>
    </location>
</feature>
<evidence type="ECO:0000256" key="3">
    <source>
        <dbReference type="ARBA" id="ARBA00022679"/>
    </source>
</evidence>
<dbReference type="GO" id="GO:0043772">
    <property type="term" value="F:acyl-phosphate glycerol-3-phosphate acyltransferase activity"/>
    <property type="evidence" value="ECO:0007669"/>
    <property type="project" value="UniProtKB-UniRule"/>
</dbReference>
<evidence type="ECO:0000256" key="4">
    <source>
        <dbReference type="ARBA" id="ARBA00022692"/>
    </source>
</evidence>
<evidence type="ECO:0000256" key="9">
    <source>
        <dbReference type="ARBA" id="ARBA00023264"/>
    </source>
</evidence>
<evidence type="ECO:0000256" key="5">
    <source>
        <dbReference type="ARBA" id="ARBA00022989"/>
    </source>
</evidence>
<comment type="subcellular location">
    <subcellularLocation>
        <location evidence="10">Cell membrane</location>
        <topology evidence="10">Multi-pass membrane protein</topology>
    </subcellularLocation>
</comment>
<evidence type="ECO:0000256" key="2">
    <source>
        <dbReference type="ARBA" id="ARBA00022516"/>
    </source>
</evidence>
<dbReference type="UniPathway" id="UPA00085"/>
<dbReference type="HAMAP" id="MF_01043">
    <property type="entry name" value="PlsY"/>
    <property type="match status" value="1"/>
</dbReference>
<dbReference type="SMART" id="SM01207">
    <property type="entry name" value="G3P_acyltransf"/>
    <property type="match status" value="1"/>
</dbReference>
<keyword evidence="2 10" id="KW-0444">Lipid biosynthesis</keyword>
<keyword evidence="3 10" id="KW-0808">Transferase</keyword>
<dbReference type="EC" id="2.3.1.275" evidence="10"/>
<proteinExistence type="inferred from homology"/>
<evidence type="ECO:0000313" key="11">
    <source>
        <dbReference type="EMBL" id="RNL21515.1"/>
    </source>
</evidence>
<dbReference type="RefSeq" id="WP_123197356.1">
    <property type="nucleotide sequence ID" value="NZ_QICB01000001.1"/>
</dbReference>
<keyword evidence="4 10" id="KW-0812">Transmembrane</keyword>
<feature type="transmembrane region" description="Helical" evidence="10">
    <location>
        <begin position="88"/>
        <end position="107"/>
    </location>
</feature>
<keyword evidence="7 10" id="KW-0472">Membrane</keyword>
<dbReference type="InterPro" id="IPR003811">
    <property type="entry name" value="G3P_acylTferase_PlsY"/>
</dbReference>
<comment type="pathway">
    <text evidence="10">Lipid metabolism; phospholipid metabolism.</text>
</comment>
<evidence type="ECO:0000256" key="10">
    <source>
        <dbReference type="HAMAP-Rule" id="MF_01043"/>
    </source>
</evidence>
<keyword evidence="12" id="KW-1185">Reference proteome</keyword>
<dbReference type="Pfam" id="PF02660">
    <property type="entry name" value="G3P_acyltransf"/>
    <property type="match status" value="1"/>
</dbReference>
<keyword evidence="5 10" id="KW-1133">Transmembrane helix</keyword>
<evidence type="ECO:0000256" key="6">
    <source>
        <dbReference type="ARBA" id="ARBA00023098"/>
    </source>
</evidence>
<evidence type="ECO:0000313" key="12">
    <source>
        <dbReference type="Proteomes" id="UP000267368"/>
    </source>
</evidence>
<comment type="subunit">
    <text evidence="10">Probably interacts with PlsX.</text>
</comment>
<dbReference type="OrthoDB" id="9777124at2"/>
<comment type="catalytic activity">
    <reaction evidence="10">
        <text>an acyl phosphate + sn-glycerol 3-phosphate = a 1-acyl-sn-glycero-3-phosphate + phosphate</text>
        <dbReference type="Rhea" id="RHEA:34075"/>
        <dbReference type="ChEBI" id="CHEBI:43474"/>
        <dbReference type="ChEBI" id="CHEBI:57597"/>
        <dbReference type="ChEBI" id="CHEBI:57970"/>
        <dbReference type="ChEBI" id="CHEBI:59918"/>
        <dbReference type="EC" id="2.3.1.275"/>
    </reaction>
</comment>
<evidence type="ECO:0000256" key="8">
    <source>
        <dbReference type="ARBA" id="ARBA00023209"/>
    </source>
</evidence>
<dbReference type="EMBL" id="QICB01000001">
    <property type="protein sequence ID" value="RNL21515.1"/>
    <property type="molecule type" value="Genomic_DNA"/>
</dbReference>
<dbReference type="Proteomes" id="UP000267368">
    <property type="component" value="Unassembled WGS sequence"/>
</dbReference>
<dbReference type="GO" id="GO:0005886">
    <property type="term" value="C:plasma membrane"/>
    <property type="evidence" value="ECO:0007669"/>
    <property type="project" value="UniProtKB-SubCell"/>
</dbReference>
<name>A0A3N0AHH6_9ACTN</name>
<feature type="transmembrane region" description="Helical" evidence="10">
    <location>
        <begin position="119"/>
        <end position="146"/>
    </location>
</feature>
<organism evidence="11 12">
    <name type="scientific">Slackia faecicanis</name>
    <dbReference type="NCBI Taxonomy" id="255723"/>
    <lineage>
        <taxon>Bacteria</taxon>
        <taxon>Bacillati</taxon>
        <taxon>Actinomycetota</taxon>
        <taxon>Coriobacteriia</taxon>
        <taxon>Eggerthellales</taxon>
        <taxon>Eggerthellaceae</taxon>
        <taxon>Slackia</taxon>
    </lineage>
</organism>
<sequence>MPDVAVALGVFAVSFLLGSIPWGLIISKVVYHTDIREHGSGNIGTTNAMRTMGKAGGVAVFLLDFGKGLVSGALGLAAMNLLASDASIGSVLMGAIATAGCTLGHIFSPWLGFRGGKGIAVAIGALCMTFGPLGAFIEVFCIFAPLVLITRYVSVGSIASAALCPAIACFLYWGQWPAIVLYGLTGATVVWAHRANIKRLAAGTESRIGAKKRQA</sequence>
<gene>
    <name evidence="10 11" type="primary">plsY</name>
    <name evidence="11" type="ORF">DMP07_01350</name>
</gene>
<comment type="caution">
    <text evidence="11">The sequence shown here is derived from an EMBL/GenBank/DDBJ whole genome shotgun (WGS) entry which is preliminary data.</text>
</comment>
<keyword evidence="6 10" id="KW-0443">Lipid metabolism</keyword>
<dbReference type="GO" id="GO:0008654">
    <property type="term" value="P:phospholipid biosynthetic process"/>
    <property type="evidence" value="ECO:0007669"/>
    <property type="project" value="UniProtKB-UniRule"/>
</dbReference>
<reference evidence="12" key="1">
    <citation type="submission" date="2018-05" db="EMBL/GenBank/DDBJ databases">
        <title>Genome Sequencing of selected type strains of the family Eggerthellaceae.</title>
        <authorList>
            <person name="Danylec N."/>
            <person name="Stoll D.A."/>
            <person name="Doetsch A."/>
            <person name="Huch M."/>
        </authorList>
    </citation>
    <scope>NUCLEOTIDE SEQUENCE [LARGE SCALE GENOMIC DNA]</scope>
    <source>
        <strain evidence="12">DSM 17537</strain>
    </source>
</reference>
<feature type="transmembrane region" description="Helical" evidence="10">
    <location>
        <begin position="6"/>
        <end position="26"/>
    </location>
</feature>
<keyword evidence="1 10" id="KW-1003">Cell membrane</keyword>
<comment type="similarity">
    <text evidence="10">Belongs to the PlsY family.</text>
</comment>
<keyword evidence="9 10" id="KW-1208">Phospholipid metabolism</keyword>
<accession>A0A3N0AHH6</accession>